<dbReference type="PROSITE" id="PS51257">
    <property type="entry name" value="PROKAR_LIPOPROTEIN"/>
    <property type="match status" value="1"/>
</dbReference>
<dbReference type="InterPro" id="IPR013766">
    <property type="entry name" value="Thioredoxin_domain"/>
</dbReference>
<evidence type="ECO:0000256" key="1">
    <source>
        <dbReference type="ARBA" id="ARBA00004196"/>
    </source>
</evidence>
<dbReference type="InterPro" id="IPR000866">
    <property type="entry name" value="AhpC/TSA"/>
</dbReference>
<dbReference type="RefSeq" id="WP_107684429.1">
    <property type="nucleotide sequence ID" value="NZ_CAWQUB010000001.1"/>
</dbReference>
<gene>
    <name evidence="6" type="ORF">DAA48_20150</name>
</gene>
<dbReference type="Pfam" id="PF00578">
    <property type="entry name" value="AhpC-TSA"/>
    <property type="match status" value="1"/>
</dbReference>
<dbReference type="GO" id="GO:0015036">
    <property type="term" value="F:disulfide oxidoreductase activity"/>
    <property type="evidence" value="ECO:0007669"/>
    <property type="project" value="UniProtKB-ARBA"/>
</dbReference>
<dbReference type="Gene3D" id="3.40.30.10">
    <property type="entry name" value="Glutaredoxin"/>
    <property type="match status" value="1"/>
</dbReference>
<keyword evidence="3" id="KW-1015">Disulfide bond</keyword>
<name>A0A2T4MX82_AERVE</name>
<sequence length="160" mass="17438">MVRVSGSGKELKRICWLIVAGLLGACTPAPEFTDAKGQPISLRHFAGKPMLINYFAPWCAPCLREMPRLNGLAAEGQITVVAINYDPTTPAELDKLAAQYHIKVPLLIANEDARLPFPRPSGLPTSYLLDNEGKLKQTLVGELDQQQIEMLKATASGMSH</sequence>
<evidence type="ECO:0000256" key="3">
    <source>
        <dbReference type="ARBA" id="ARBA00023157"/>
    </source>
</evidence>
<dbReference type="CDD" id="cd02966">
    <property type="entry name" value="TlpA_like_family"/>
    <property type="match status" value="1"/>
</dbReference>
<comment type="caution">
    <text evidence="6">The sequence shown here is derived from an EMBL/GenBank/DDBJ whole genome shotgun (WGS) entry which is preliminary data.</text>
</comment>
<dbReference type="InterPro" id="IPR050553">
    <property type="entry name" value="Thioredoxin_ResA/DsbE_sf"/>
</dbReference>
<dbReference type="EMBL" id="PZKL01000043">
    <property type="protein sequence ID" value="PTH79217.1"/>
    <property type="molecule type" value="Genomic_DNA"/>
</dbReference>
<dbReference type="GO" id="GO:0030313">
    <property type="term" value="C:cell envelope"/>
    <property type="evidence" value="ECO:0007669"/>
    <property type="project" value="UniProtKB-SubCell"/>
</dbReference>
<dbReference type="AlphaFoldDB" id="A0A2T4MX82"/>
<organism evidence="6 7">
    <name type="scientific">Aeromonas veronii</name>
    <dbReference type="NCBI Taxonomy" id="654"/>
    <lineage>
        <taxon>Bacteria</taxon>
        <taxon>Pseudomonadati</taxon>
        <taxon>Pseudomonadota</taxon>
        <taxon>Gammaproteobacteria</taxon>
        <taxon>Aeromonadales</taxon>
        <taxon>Aeromonadaceae</taxon>
        <taxon>Aeromonas</taxon>
    </lineage>
</organism>
<evidence type="ECO:0000256" key="4">
    <source>
        <dbReference type="ARBA" id="ARBA00023284"/>
    </source>
</evidence>
<evidence type="ECO:0000313" key="7">
    <source>
        <dbReference type="Proteomes" id="UP000241986"/>
    </source>
</evidence>
<dbReference type="SUPFAM" id="SSF52833">
    <property type="entry name" value="Thioredoxin-like"/>
    <property type="match status" value="1"/>
</dbReference>
<feature type="domain" description="Thioredoxin" evidence="5">
    <location>
        <begin position="21"/>
        <end position="159"/>
    </location>
</feature>
<dbReference type="PROSITE" id="PS00194">
    <property type="entry name" value="THIOREDOXIN_1"/>
    <property type="match status" value="1"/>
</dbReference>
<dbReference type="GO" id="GO:0017004">
    <property type="term" value="P:cytochrome complex assembly"/>
    <property type="evidence" value="ECO:0007669"/>
    <property type="project" value="UniProtKB-KW"/>
</dbReference>
<protein>
    <submittedName>
        <fullName evidence="6">Thioredoxin</fullName>
    </submittedName>
</protein>
<keyword evidence="4" id="KW-0676">Redox-active center</keyword>
<evidence type="ECO:0000256" key="2">
    <source>
        <dbReference type="ARBA" id="ARBA00022748"/>
    </source>
</evidence>
<evidence type="ECO:0000313" key="6">
    <source>
        <dbReference type="EMBL" id="PTH79217.1"/>
    </source>
</evidence>
<evidence type="ECO:0000259" key="5">
    <source>
        <dbReference type="PROSITE" id="PS51352"/>
    </source>
</evidence>
<accession>A0A2T4MX82</accession>
<dbReference type="PANTHER" id="PTHR42852:SF6">
    <property type="entry name" value="THIOL:DISULFIDE INTERCHANGE PROTEIN DSBE"/>
    <property type="match status" value="1"/>
</dbReference>
<dbReference type="InterPro" id="IPR036249">
    <property type="entry name" value="Thioredoxin-like_sf"/>
</dbReference>
<keyword evidence="2" id="KW-0201">Cytochrome c-type biogenesis</keyword>
<dbReference type="GO" id="GO:0016209">
    <property type="term" value="F:antioxidant activity"/>
    <property type="evidence" value="ECO:0007669"/>
    <property type="project" value="InterPro"/>
</dbReference>
<dbReference type="InterPro" id="IPR017937">
    <property type="entry name" value="Thioredoxin_CS"/>
</dbReference>
<dbReference type="PANTHER" id="PTHR42852">
    <property type="entry name" value="THIOL:DISULFIDE INTERCHANGE PROTEIN DSBE"/>
    <property type="match status" value="1"/>
</dbReference>
<reference evidence="6 7" key="1">
    <citation type="submission" date="2018-03" db="EMBL/GenBank/DDBJ databases">
        <title>Aeromonas veronii whole genome sequencing and analysis.</title>
        <authorList>
            <person name="Xie H."/>
            <person name="Liu T."/>
            <person name="Wang K."/>
        </authorList>
    </citation>
    <scope>NUCLEOTIDE SEQUENCE [LARGE SCALE GENOMIC DNA]</scope>
    <source>
        <strain evidence="6 7">XH.VA.1</strain>
    </source>
</reference>
<comment type="subcellular location">
    <subcellularLocation>
        <location evidence="1">Cell envelope</location>
    </subcellularLocation>
</comment>
<proteinExistence type="predicted"/>
<dbReference type="Proteomes" id="UP000241986">
    <property type="component" value="Unassembled WGS sequence"/>
</dbReference>
<dbReference type="PROSITE" id="PS51352">
    <property type="entry name" value="THIOREDOXIN_2"/>
    <property type="match status" value="1"/>
</dbReference>